<accession>A0A166KQJ7</accession>
<feature type="transmembrane region" description="Helical" evidence="1">
    <location>
        <begin position="103"/>
        <end position="121"/>
    </location>
</feature>
<evidence type="ECO:0000313" key="2">
    <source>
        <dbReference type="EMBL" id="KZP22153.1"/>
    </source>
</evidence>
<evidence type="ECO:0000256" key="1">
    <source>
        <dbReference type="SAM" id="Phobius"/>
    </source>
</evidence>
<dbReference type="EMBL" id="KV417541">
    <property type="protein sequence ID" value="KZP22153.1"/>
    <property type="molecule type" value="Genomic_DNA"/>
</dbReference>
<sequence>MPRSDRDRAGDSCLSCICYLKRRPPDDLLPPATTMLRQLPPAIVLLALAISVGALPWSLGTRTNSLSPATTPSFLATNSTDLSPAESPPQCEDIHSCRTLYDIVQSCVLTIFACVWVAVHHNMPPPRSRRRGISSYPPIPHISPTGFVVRTAKHFWAWCYTRPKFLRSPKGPVVRQSRPIFAVRAKRFWAWCREPAPSSLESESRRSSFAVRTAQCLWIFGRGQSAFVIVVAFALPEMILAMALVQSFYAWVLQEELNKARTVSMNKWMVRHEDNSTTGGLAQENDAVSRAYMVARVNEPWTRAHAFLVIMGGFQYYDKEGPRYALDPETVINLVREGEITAPTAEEVADRSKGDMLSKGLAVLQTLWFVVQCIGRRFEHLPVTNLEIITLAYTLTTVAMYIAWWEKPLNAGCVIRIPISAEITRPEQMLLAPTFISIIRKWLSRAIGSNWKDGDTLKAATVMEWIWAFIDGTQDTLVKLEGLEGVPTFWTGMASPGVTLLAHIVSIFVAVSFAAVHYISWSYTFFSPLEQQLWRWSTVAITGVPVALLACLMLARLSPRFDEVKNWRCLRWWGPLHFGCLPGSVSTSDRRGLLHNDESLYTSGVTLIIFAIVIVGFLQATSYHESKLASSAAQEGAGAAGTGWILSSRMCCTMTRQRRRWINALV</sequence>
<keyword evidence="1" id="KW-0812">Transmembrane</keyword>
<dbReference type="PANTHER" id="PTHR35043">
    <property type="entry name" value="TRANSCRIPTION FACTOR DOMAIN-CONTAINING PROTEIN"/>
    <property type="match status" value="1"/>
</dbReference>
<keyword evidence="3" id="KW-1185">Reference proteome</keyword>
<organism evidence="2 3">
    <name type="scientific">Athelia psychrophila</name>
    <dbReference type="NCBI Taxonomy" id="1759441"/>
    <lineage>
        <taxon>Eukaryota</taxon>
        <taxon>Fungi</taxon>
        <taxon>Dikarya</taxon>
        <taxon>Basidiomycota</taxon>
        <taxon>Agaricomycotina</taxon>
        <taxon>Agaricomycetes</taxon>
        <taxon>Agaricomycetidae</taxon>
        <taxon>Atheliales</taxon>
        <taxon>Atheliaceae</taxon>
        <taxon>Athelia</taxon>
    </lineage>
</organism>
<dbReference type="OrthoDB" id="9451547at2759"/>
<feature type="transmembrane region" description="Helical" evidence="1">
    <location>
        <begin position="533"/>
        <end position="555"/>
    </location>
</feature>
<gene>
    <name evidence="2" type="ORF">FIBSPDRAFT_1043658</name>
</gene>
<name>A0A166KQJ7_9AGAM</name>
<feature type="transmembrane region" description="Helical" evidence="1">
    <location>
        <begin position="600"/>
        <end position="618"/>
    </location>
</feature>
<proteinExistence type="predicted"/>
<evidence type="ECO:0000313" key="3">
    <source>
        <dbReference type="Proteomes" id="UP000076532"/>
    </source>
</evidence>
<keyword evidence="1" id="KW-1133">Transmembrane helix</keyword>
<keyword evidence="1" id="KW-0472">Membrane</keyword>
<dbReference type="Proteomes" id="UP000076532">
    <property type="component" value="Unassembled WGS sequence"/>
</dbReference>
<dbReference type="PANTHER" id="PTHR35043:SF7">
    <property type="entry name" value="TRANSCRIPTION FACTOR DOMAIN-CONTAINING PROTEIN"/>
    <property type="match status" value="1"/>
</dbReference>
<feature type="transmembrane region" description="Helical" evidence="1">
    <location>
        <begin position="39"/>
        <end position="59"/>
    </location>
</feature>
<reference evidence="2 3" key="1">
    <citation type="journal article" date="2016" name="Mol. Biol. Evol.">
        <title>Comparative Genomics of Early-Diverging Mushroom-Forming Fungi Provides Insights into the Origins of Lignocellulose Decay Capabilities.</title>
        <authorList>
            <person name="Nagy L.G."/>
            <person name="Riley R."/>
            <person name="Tritt A."/>
            <person name="Adam C."/>
            <person name="Daum C."/>
            <person name="Floudas D."/>
            <person name="Sun H."/>
            <person name="Yadav J.S."/>
            <person name="Pangilinan J."/>
            <person name="Larsson K.H."/>
            <person name="Matsuura K."/>
            <person name="Barry K."/>
            <person name="Labutti K."/>
            <person name="Kuo R."/>
            <person name="Ohm R.A."/>
            <person name="Bhattacharya S.S."/>
            <person name="Shirouzu T."/>
            <person name="Yoshinaga Y."/>
            <person name="Martin F.M."/>
            <person name="Grigoriev I.V."/>
            <person name="Hibbett D.S."/>
        </authorList>
    </citation>
    <scope>NUCLEOTIDE SEQUENCE [LARGE SCALE GENOMIC DNA]</scope>
    <source>
        <strain evidence="2 3">CBS 109695</strain>
    </source>
</reference>
<protein>
    <submittedName>
        <fullName evidence="2">Uncharacterized protein</fullName>
    </submittedName>
</protein>
<dbReference type="AlphaFoldDB" id="A0A166KQJ7"/>
<feature type="transmembrane region" description="Helical" evidence="1">
    <location>
        <begin position="227"/>
        <end position="252"/>
    </location>
</feature>
<feature type="transmembrane region" description="Helical" evidence="1">
    <location>
        <begin position="386"/>
        <end position="404"/>
    </location>
</feature>
<feature type="transmembrane region" description="Helical" evidence="1">
    <location>
        <begin position="500"/>
        <end position="521"/>
    </location>
</feature>